<protein>
    <submittedName>
        <fullName evidence="5">BAHD acyltransferase At5g47980-like</fullName>
    </submittedName>
</protein>
<dbReference type="GeneID" id="111014700"/>
<organism evidence="4 5">
    <name type="scientific">Momordica charantia</name>
    <name type="common">Bitter gourd</name>
    <name type="synonym">Balsam pear</name>
    <dbReference type="NCBI Taxonomy" id="3673"/>
    <lineage>
        <taxon>Eukaryota</taxon>
        <taxon>Viridiplantae</taxon>
        <taxon>Streptophyta</taxon>
        <taxon>Embryophyta</taxon>
        <taxon>Tracheophyta</taxon>
        <taxon>Spermatophyta</taxon>
        <taxon>Magnoliopsida</taxon>
        <taxon>eudicotyledons</taxon>
        <taxon>Gunneridae</taxon>
        <taxon>Pentapetalae</taxon>
        <taxon>rosids</taxon>
        <taxon>fabids</taxon>
        <taxon>Cucurbitales</taxon>
        <taxon>Cucurbitaceae</taxon>
        <taxon>Momordiceae</taxon>
        <taxon>Momordica</taxon>
    </lineage>
</organism>
<name>A0A6J1CTS5_MOMCH</name>
<dbReference type="Gene3D" id="3.30.559.10">
    <property type="entry name" value="Chloramphenicol acetyltransferase-like domain"/>
    <property type="match status" value="2"/>
</dbReference>
<reference evidence="5" key="1">
    <citation type="submission" date="2025-08" db="UniProtKB">
        <authorList>
            <consortium name="RefSeq"/>
        </authorList>
    </citation>
    <scope>IDENTIFICATION</scope>
    <source>
        <strain evidence="5">OHB3-1</strain>
    </source>
</reference>
<dbReference type="OrthoDB" id="671439at2759"/>
<proteinExistence type="inferred from homology"/>
<dbReference type="RefSeq" id="XP_022145195.1">
    <property type="nucleotide sequence ID" value="XM_022289503.1"/>
</dbReference>
<dbReference type="PANTHER" id="PTHR31623">
    <property type="entry name" value="F21J9.9"/>
    <property type="match status" value="1"/>
</dbReference>
<gene>
    <name evidence="5" type="primary">LOC111014700</name>
</gene>
<accession>A0A6J1CTS5</accession>
<comment type="similarity">
    <text evidence="1">Belongs to the plant acyltransferase family.</text>
</comment>
<keyword evidence="4" id="KW-1185">Reference proteome</keyword>
<evidence type="ECO:0000256" key="1">
    <source>
        <dbReference type="ARBA" id="ARBA00009861"/>
    </source>
</evidence>
<evidence type="ECO:0000313" key="4">
    <source>
        <dbReference type="Proteomes" id="UP000504603"/>
    </source>
</evidence>
<dbReference type="Proteomes" id="UP000504603">
    <property type="component" value="Unplaced"/>
</dbReference>
<evidence type="ECO:0000256" key="2">
    <source>
        <dbReference type="ARBA" id="ARBA00022679"/>
    </source>
</evidence>
<dbReference type="Pfam" id="PF02458">
    <property type="entry name" value="Transferase"/>
    <property type="match status" value="1"/>
</dbReference>
<dbReference type="AlphaFoldDB" id="A0A6J1CTS5"/>
<dbReference type="GO" id="GO:0016746">
    <property type="term" value="F:acyltransferase activity"/>
    <property type="evidence" value="ECO:0007669"/>
    <property type="project" value="UniProtKB-KW"/>
</dbReference>
<keyword evidence="3" id="KW-0012">Acyltransferase</keyword>
<dbReference type="InterPro" id="IPR023213">
    <property type="entry name" value="CAT-like_dom_sf"/>
</dbReference>
<dbReference type="KEGG" id="mcha:111014700"/>
<evidence type="ECO:0000256" key="3">
    <source>
        <dbReference type="ARBA" id="ARBA00023315"/>
    </source>
</evidence>
<keyword evidence="2" id="KW-0808">Transferase</keyword>
<dbReference type="PANTHER" id="PTHR31623:SF110">
    <property type="entry name" value="VINORINE SYNTHASE-LIKE"/>
    <property type="match status" value="1"/>
</dbReference>
<sequence>MSQILKEPDSEILTKLLPCSVLCTEPVEEYSQIVAQANVFNCGGIVISICLLHKLMDATSMSCFLTFWASINKGSSFDSSFCNDIVCSNYKLVSSLFPQTNSSSFDHSSVQQAFSKCEKKRHFKRVVFKSKAISDLKAKSKSKDVPNPTSVEVLSGFIWKCIWEAASAPSILTHAVNLRKRITVEPSLREVCVGNIFWVIVAHYLAEEEKQVEVSELVSLLRHSFAEINGDYIQGSGDIVKLMKERKKLLCEAPKLCIFTSWRNIGFNEVDFGWGKPIWVATAGDSNVTKDNIVVLLDAISGDGVEVWILLDEEEMKLLEQNPEFLEFALLNPVIPLP</sequence>
<evidence type="ECO:0000313" key="5">
    <source>
        <dbReference type="RefSeq" id="XP_022145195.1"/>
    </source>
</evidence>